<keyword evidence="6" id="KW-1185">Reference proteome</keyword>
<dbReference type="PANTHER" id="PTHR31234:SF35">
    <property type="entry name" value="LATE EMBRYOGENESIS ABUNDANT (LEA) HYDROXYPROLINE-RICH GLYCOPROTEIN FAMILY"/>
    <property type="match status" value="1"/>
</dbReference>
<accession>A0AAP0RL39</accession>
<evidence type="ECO:0000313" key="5">
    <source>
        <dbReference type="EMBL" id="KAK9279167.1"/>
    </source>
</evidence>
<keyword evidence="4" id="KW-0812">Transmembrane</keyword>
<dbReference type="PANTHER" id="PTHR31234">
    <property type="entry name" value="LATE EMBRYOGENESIS ABUNDANT (LEA) HYDROXYPROLINE-RICH GLYCOPROTEIN FAMILY"/>
    <property type="match status" value="1"/>
</dbReference>
<evidence type="ECO:0000256" key="1">
    <source>
        <dbReference type="ARBA" id="ARBA00004370"/>
    </source>
</evidence>
<dbReference type="EMBL" id="JBBPBK010000008">
    <property type="protein sequence ID" value="KAK9279167.1"/>
    <property type="molecule type" value="Genomic_DNA"/>
</dbReference>
<reference evidence="5 6" key="1">
    <citation type="journal article" date="2024" name="Plant J.">
        <title>Genome sequences and population genomics reveal climatic adaptation and genomic divergence between two closely related sweetgum species.</title>
        <authorList>
            <person name="Xu W.Q."/>
            <person name="Ren C.Q."/>
            <person name="Zhang X.Y."/>
            <person name="Comes H.P."/>
            <person name="Liu X.H."/>
            <person name="Li Y.G."/>
            <person name="Kettle C.J."/>
            <person name="Jalonen R."/>
            <person name="Gaisberger H."/>
            <person name="Ma Y.Z."/>
            <person name="Qiu Y.X."/>
        </authorList>
    </citation>
    <scope>NUCLEOTIDE SEQUENCE [LARGE SCALE GENOMIC DNA]</scope>
    <source>
        <strain evidence="5">Hangzhou</strain>
    </source>
</reference>
<feature type="region of interest" description="Disordered" evidence="3">
    <location>
        <begin position="1"/>
        <end position="42"/>
    </location>
</feature>
<feature type="compositionally biased region" description="Basic and acidic residues" evidence="3">
    <location>
        <begin position="149"/>
        <end position="169"/>
    </location>
</feature>
<dbReference type="InterPro" id="IPR044839">
    <property type="entry name" value="NDR1-like"/>
</dbReference>
<dbReference type="GO" id="GO:0098542">
    <property type="term" value="P:defense response to other organism"/>
    <property type="evidence" value="ECO:0007669"/>
    <property type="project" value="InterPro"/>
</dbReference>
<comment type="subcellular location">
    <subcellularLocation>
        <location evidence="1">Membrane</location>
    </subcellularLocation>
</comment>
<proteinExistence type="predicted"/>
<name>A0AAP0RL39_LIQFO</name>
<evidence type="ECO:0000256" key="3">
    <source>
        <dbReference type="SAM" id="MobiDB-lite"/>
    </source>
</evidence>
<dbReference type="AlphaFoldDB" id="A0AAP0RL39"/>
<dbReference type="GO" id="GO:0005886">
    <property type="term" value="C:plasma membrane"/>
    <property type="evidence" value="ECO:0007669"/>
    <property type="project" value="TreeGrafter"/>
</dbReference>
<dbReference type="Proteomes" id="UP001415857">
    <property type="component" value="Unassembled WGS sequence"/>
</dbReference>
<organism evidence="5 6">
    <name type="scientific">Liquidambar formosana</name>
    <name type="common">Formosan gum</name>
    <dbReference type="NCBI Taxonomy" id="63359"/>
    <lineage>
        <taxon>Eukaryota</taxon>
        <taxon>Viridiplantae</taxon>
        <taxon>Streptophyta</taxon>
        <taxon>Embryophyta</taxon>
        <taxon>Tracheophyta</taxon>
        <taxon>Spermatophyta</taxon>
        <taxon>Magnoliopsida</taxon>
        <taxon>eudicotyledons</taxon>
        <taxon>Gunneridae</taxon>
        <taxon>Pentapetalae</taxon>
        <taxon>Saxifragales</taxon>
        <taxon>Altingiaceae</taxon>
        <taxon>Liquidambar</taxon>
    </lineage>
</organism>
<keyword evidence="2 4" id="KW-0472">Membrane</keyword>
<keyword evidence="4" id="KW-1133">Transmembrane helix</keyword>
<evidence type="ECO:0000313" key="6">
    <source>
        <dbReference type="Proteomes" id="UP001415857"/>
    </source>
</evidence>
<comment type="caution">
    <text evidence="5">The sequence shown here is derived from an EMBL/GenBank/DDBJ whole genome shotgun (WGS) entry which is preliminary data.</text>
</comment>
<sequence>MAEPVKPVLQKPPGYRDPNVPVQPAPRPPVRKPALPPSFQPKKKRRSCCRIFCCSLCILTFILLLILAVSIGIFYIWFDPKLPVFHLQSFKVERFNVSVTSDGTFLDSRTVVRVEVKNPNSKLTVYYGGTRVKVTVGEDDTELGNSEFEGVHSGEEEHDEFEVHDSGEE</sequence>
<evidence type="ECO:0000256" key="4">
    <source>
        <dbReference type="SAM" id="Phobius"/>
    </source>
</evidence>
<gene>
    <name evidence="5" type="ORF">L1049_012844</name>
</gene>
<feature type="transmembrane region" description="Helical" evidence="4">
    <location>
        <begin position="51"/>
        <end position="78"/>
    </location>
</feature>
<evidence type="ECO:0000256" key="2">
    <source>
        <dbReference type="ARBA" id="ARBA00023136"/>
    </source>
</evidence>
<protein>
    <recommendedName>
        <fullName evidence="7">Late embryogenesis abundant protein LEA-2 subgroup domain-containing protein</fullName>
    </recommendedName>
</protein>
<evidence type="ECO:0008006" key="7">
    <source>
        <dbReference type="Google" id="ProtNLM"/>
    </source>
</evidence>
<feature type="region of interest" description="Disordered" evidence="3">
    <location>
        <begin position="145"/>
        <end position="169"/>
    </location>
</feature>